<proteinExistence type="predicted"/>
<sequence length="152" mass="16140">MMEGTMKTEKDVFDELEDLLVEDAAKVYSPGVIKHFMEPKNYGAIDHPDAYTFMSGICGDTIGIFLKVVEGKIAEIGFVTDGCGPTVACGSALTCMAHGQSVSDAAKITSHDLIQYLGGLPVENTHCADLAVNTLRGALEKLPNGKCPSKTT</sequence>
<organism evidence="2">
    <name type="scientific">Desulfomonile tiedjei</name>
    <dbReference type="NCBI Taxonomy" id="2358"/>
    <lineage>
        <taxon>Bacteria</taxon>
        <taxon>Pseudomonadati</taxon>
        <taxon>Thermodesulfobacteriota</taxon>
        <taxon>Desulfomonilia</taxon>
        <taxon>Desulfomonilales</taxon>
        <taxon>Desulfomonilaceae</taxon>
        <taxon>Desulfomonile</taxon>
    </lineage>
</organism>
<name>A0A7C4EWC3_9BACT</name>
<evidence type="ECO:0000259" key="1">
    <source>
        <dbReference type="Pfam" id="PF01592"/>
    </source>
</evidence>
<dbReference type="CDD" id="cd06664">
    <property type="entry name" value="IscU_like"/>
    <property type="match status" value="1"/>
</dbReference>
<dbReference type="PANTHER" id="PTHR10093">
    <property type="entry name" value="IRON-SULFUR CLUSTER ASSEMBLY ENZYME NIFU HOMOLOG"/>
    <property type="match status" value="1"/>
</dbReference>
<feature type="domain" description="NIF system FeS cluster assembly NifU N-terminal" evidence="1">
    <location>
        <begin position="28"/>
        <end position="142"/>
    </location>
</feature>
<dbReference type="GO" id="GO:0016226">
    <property type="term" value="P:iron-sulfur cluster assembly"/>
    <property type="evidence" value="ECO:0007669"/>
    <property type="project" value="InterPro"/>
</dbReference>
<gene>
    <name evidence="2" type="ORF">ENV54_06005</name>
</gene>
<dbReference type="GO" id="GO:0051536">
    <property type="term" value="F:iron-sulfur cluster binding"/>
    <property type="evidence" value="ECO:0007669"/>
    <property type="project" value="InterPro"/>
</dbReference>
<comment type="caution">
    <text evidence="2">The sequence shown here is derived from an EMBL/GenBank/DDBJ whole genome shotgun (WGS) entry which is preliminary data.</text>
</comment>
<dbReference type="SUPFAM" id="SSF82649">
    <property type="entry name" value="SufE/NifU"/>
    <property type="match status" value="1"/>
</dbReference>
<dbReference type="EMBL" id="DTGT01000185">
    <property type="protein sequence ID" value="HGH60836.1"/>
    <property type="molecule type" value="Genomic_DNA"/>
</dbReference>
<dbReference type="Pfam" id="PF01592">
    <property type="entry name" value="NifU_N"/>
    <property type="match status" value="1"/>
</dbReference>
<accession>A0A7C4EWC3</accession>
<dbReference type="InterPro" id="IPR002871">
    <property type="entry name" value="NIF_FeS_clus_asmbl_NifU_N"/>
</dbReference>
<protein>
    <submittedName>
        <fullName evidence="2">Iron-sulfur cluster assembly scaffold protein</fullName>
    </submittedName>
</protein>
<dbReference type="AlphaFoldDB" id="A0A7C4EWC3"/>
<reference evidence="2" key="1">
    <citation type="journal article" date="2020" name="mSystems">
        <title>Genome- and Community-Level Interaction Insights into Carbon Utilization and Element Cycling Functions of Hydrothermarchaeota in Hydrothermal Sediment.</title>
        <authorList>
            <person name="Zhou Z."/>
            <person name="Liu Y."/>
            <person name="Xu W."/>
            <person name="Pan J."/>
            <person name="Luo Z.H."/>
            <person name="Li M."/>
        </authorList>
    </citation>
    <scope>NUCLEOTIDE SEQUENCE [LARGE SCALE GENOMIC DNA]</scope>
    <source>
        <strain evidence="2">SpSt-769</strain>
    </source>
</reference>
<evidence type="ECO:0000313" key="2">
    <source>
        <dbReference type="EMBL" id="HGH60836.1"/>
    </source>
</evidence>
<dbReference type="Gene3D" id="3.90.1010.10">
    <property type="match status" value="1"/>
</dbReference>
<dbReference type="GO" id="GO:0005506">
    <property type="term" value="F:iron ion binding"/>
    <property type="evidence" value="ECO:0007669"/>
    <property type="project" value="InterPro"/>
</dbReference>